<dbReference type="GO" id="GO:0016757">
    <property type="term" value="F:glycosyltransferase activity"/>
    <property type="evidence" value="ECO:0007669"/>
    <property type="project" value="InterPro"/>
</dbReference>
<dbReference type="Proteomes" id="UP000710385">
    <property type="component" value="Unassembled WGS sequence"/>
</dbReference>
<dbReference type="AlphaFoldDB" id="A0A928TQY5"/>
<accession>A0A928TQY5</accession>
<evidence type="ECO:0000259" key="2">
    <source>
        <dbReference type="Pfam" id="PF13439"/>
    </source>
</evidence>
<evidence type="ECO:0000313" key="4">
    <source>
        <dbReference type="Proteomes" id="UP000710385"/>
    </source>
</evidence>
<dbReference type="InterPro" id="IPR028098">
    <property type="entry name" value="Glyco_trans_4-like_N"/>
</dbReference>
<proteinExistence type="predicted"/>
<dbReference type="Pfam" id="PF00534">
    <property type="entry name" value="Glycos_transf_1"/>
    <property type="match status" value="1"/>
</dbReference>
<name>A0A928TQY5_UNCKA</name>
<dbReference type="Pfam" id="PF13439">
    <property type="entry name" value="Glyco_transf_4"/>
    <property type="match status" value="1"/>
</dbReference>
<dbReference type="Gene3D" id="3.40.50.2000">
    <property type="entry name" value="Glycogen Phosphorylase B"/>
    <property type="match status" value="2"/>
</dbReference>
<protein>
    <submittedName>
        <fullName evidence="3">Glycosyltransferase</fullName>
    </submittedName>
</protein>
<feature type="domain" description="Glycosyl transferase family 1" evidence="1">
    <location>
        <begin position="202"/>
        <end position="340"/>
    </location>
</feature>
<evidence type="ECO:0000313" key="3">
    <source>
        <dbReference type="EMBL" id="MBE7525471.1"/>
    </source>
</evidence>
<dbReference type="SUPFAM" id="SSF53756">
    <property type="entry name" value="UDP-Glycosyltransferase/glycogen phosphorylase"/>
    <property type="match status" value="1"/>
</dbReference>
<dbReference type="CDD" id="cd03811">
    <property type="entry name" value="GT4_GT28_WabH-like"/>
    <property type="match status" value="1"/>
</dbReference>
<gene>
    <name evidence="3" type="ORF">HS096_03760</name>
</gene>
<reference evidence="3" key="1">
    <citation type="submission" date="2020-05" db="EMBL/GenBank/DDBJ databases">
        <title>High-Quality Genomes of Partial-Nitritation/Anammox System by Hierarchical Clustering Based Hybrid Assembly.</title>
        <authorList>
            <person name="Liu L."/>
            <person name="Wang Y."/>
            <person name="Che Y."/>
            <person name="Chen Y."/>
            <person name="Xia Y."/>
            <person name="Luo R."/>
            <person name="Cheng S.H."/>
            <person name="Zheng C."/>
            <person name="Zhang T."/>
        </authorList>
    </citation>
    <scope>NUCLEOTIDE SEQUENCE</scope>
    <source>
        <strain evidence="3">H1_PAT1</strain>
    </source>
</reference>
<comment type="caution">
    <text evidence="3">The sequence shown here is derived from an EMBL/GenBank/DDBJ whole genome shotgun (WGS) entry which is preliminary data.</text>
</comment>
<sequence>MNNAPLVLHVIPTLRRGGAERLALELCARLPAYGYRTKLAGLFGGGSLWGEMRDRNIRWIELASSTHAHRAALLRRLLRVIYADPPRRPAIVHTHLFGGDVWSIAAKSIHRVGWGAIFDASSRMKPFFISTAHNIDRDDTSARRAARRWAVRRMHRVIAISKDVGHYAERDLGAAPSRVQVIPNGIDVDAIPLRRGIAAPHTPRFFMTGRLEPQKGHAILFRALADVPPPWTLDIAGTGSLERDLKELAERLGISSRIRFLGERDDIPALLGTADVFLFPSQWEGMGLALLEAMAAGVPALASDLPSIREYAPASMLVAAHEPSAWTAAIMRVMADPVLAAEVAMERSTAIRARYTIDRMVRAYAAVYDDILSNA</sequence>
<dbReference type="PANTHER" id="PTHR12526">
    <property type="entry name" value="GLYCOSYLTRANSFERASE"/>
    <property type="match status" value="1"/>
</dbReference>
<organism evidence="3 4">
    <name type="scientific">candidate division WWE3 bacterium</name>
    <dbReference type="NCBI Taxonomy" id="2053526"/>
    <lineage>
        <taxon>Bacteria</taxon>
        <taxon>Katanobacteria</taxon>
    </lineage>
</organism>
<feature type="domain" description="Glycosyltransferase subfamily 4-like N-terminal" evidence="2">
    <location>
        <begin position="17"/>
        <end position="189"/>
    </location>
</feature>
<dbReference type="EMBL" id="JABTTY010000001">
    <property type="protein sequence ID" value="MBE7525471.1"/>
    <property type="molecule type" value="Genomic_DNA"/>
</dbReference>
<evidence type="ECO:0000259" key="1">
    <source>
        <dbReference type="Pfam" id="PF00534"/>
    </source>
</evidence>
<dbReference type="InterPro" id="IPR001296">
    <property type="entry name" value="Glyco_trans_1"/>
</dbReference>